<dbReference type="EMBL" id="CCBB010000001">
    <property type="protein sequence ID" value="CDO08157.1"/>
    <property type="molecule type" value="Genomic_DNA"/>
</dbReference>
<dbReference type="PANTHER" id="PTHR42748:SF7">
    <property type="entry name" value="NMRA LIKE REDOX SENSOR 1-RELATED"/>
    <property type="match status" value="1"/>
</dbReference>
<keyword evidence="5" id="KW-1185">Reference proteome</keyword>
<feature type="domain" description="NmrA-like" evidence="3">
    <location>
        <begin position="2"/>
        <end position="234"/>
    </location>
</feature>
<reference evidence="4" key="1">
    <citation type="submission" date="2014-03" db="EMBL/GenBank/DDBJ databases">
        <title>Draft Genome Sequence of Mycobacterium cosmeticum DSM 44829.</title>
        <authorList>
            <person name="Croce O."/>
            <person name="Robert C."/>
            <person name="Raoult D."/>
            <person name="Drancourt M."/>
        </authorList>
    </citation>
    <scope>NUCLEOTIDE SEQUENCE [LARGE SCALE GENOMIC DNA]</scope>
    <source>
        <strain evidence="4">DSM 44829</strain>
    </source>
</reference>
<comment type="caution">
    <text evidence="4">The sequence shown here is derived from an EMBL/GenBank/DDBJ whole genome shotgun (WGS) entry which is preliminary data.</text>
</comment>
<dbReference type="InterPro" id="IPR008030">
    <property type="entry name" value="NmrA-like"/>
</dbReference>
<evidence type="ECO:0000313" key="5">
    <source>
        <dbReference type="Proteomes" id="UP000028870"/>
    </source>
</evidence>
<evidence type="ECO:0000256" key="2">
    <source>
        <dbReference type="ARBA" id="ARBA00022857"/>
    </source>
</evidence>
<reference evidence="4" key="2">
    <citation type="submission" date="2014-03" db="EMBL/GenBank/DDBJ databases">
        <authorList>
            <person name="Urmite Genomes"/>
        </authorList>
    </citation>
    <scope>NUCLEOTIDE SEQUENCE</scope>
    <source>
        <strain evidence="4">DSM 44829</strain>
    </source>
</reference>
<evidence type="ECO:0000256" key="1">
    <source>
        <dbReference type="ARBA" id="ARBA00006328"/>
    </source>
</evidence>
<proteinExistence type="inferred from homology"/>
<gene>
    <name evidence="4" type="ORF">BN977_02976</name>
</gene>
<dbReference type="RefSeq" id="WP_024452413.1">
    <property type="nucleotide sequence ID" value="NZ_CCBB010000001.1"/>
</dbReference>
<organism evidence="4 5">
    <name type="scientific">Mycolicibacterium cosmeticum</name>
    <dbReference type="NCBI Taxonomy" id="258533"/>
    <lineage>
        <taxon>Bacteria</taxon>
        <taxon>Bacillati</taxon>
        <taxon>Actinomycetota</taxon>
        <taxon>Actinomycetes</taxon>
        <taxon>Mycobacteriales</taxon>
        <taxon>Mycobacteriaceae</taxon>
        <taxon>Mycolicibacterium</taxon>
    </lineage>
</organism>
<keyword evidence="2" id="KW-0521">NADP</keyword>
<dbReference type="Proteomes" id="UP000028870">
    <property type="component" value="Unassembled WGS sequence"/>
</dbReference>
<evidence type="ECO:0000313" key="4">
    <source>
        <dbReference type="EMBL" id="CDO08157.1"/>
    </source>
</evidence>
<dbReference type="InterPro" id="IPR051164">
    <property type="entry name" value="NmrA-like_oxidored"/>
</dbReference>
<dbReference type="AlphaFoldDB" id="W9AZ24"/>
<dbReference type="Gene3D" id="3.40.50.720">
    <property type="entry name" value="NAD(P)-binding Rossmann-like Domain"/>
    <property type="match status" value="1"/>
</dbReference>
<dbReference type="eggNOG" id="COG0702">
    <property type="taxonomic scope" value="Bacteria"/>
</dbReference>
<dbReference type="STRING" id="258533.BN977_02976"/>
<name>W9AZ24_MYCCO</name>
<dbReference type="Pfam" id="PF05368">
    <property type="entry name" value="NmrA"/>
    <property type="match status" value="1"/>
</dbReference>
<protein>
    <submittedName>
        <fullName evidence="4">NAD dependent epimerase/dehydratase</fullName>
    </submittedName>
</protein>
<dbReference type="OrthoDB" id="5510591at2"/>
<dbReference type="SUPFAM" id="SSF51735">
    <property type="entry name" value="NAD(P)-binding Rossmann-fold domains"/>
    <property type="match status" value="1"/>
</dbReference>
<accession>W9AZ24</accession>
<comment type="similarity">
    <text evidence="1">Belongs to the NmrA-type oxidoreductase family.</text>
</comment>
<sequence>MILVTSAAGGVGRPLVRGLRRRGLDVRAFVKNDTQAQLARSDGATEIVVGDMRNRTDLEKALSGAKRVYHAAPTQLIDEIPVARNLIEICTADGVEHIGFHSVIHPDIDALVHHHQKLLVEGLLHDSGLPVTILRPSHYMQNYLEFWEFIQAGLMPYPVSPTSVMGMVDVEDIAEAAANVLSAPDEHLGKTYDLSAQALDRNEMAQIWTRVLGHPVTAIRLPPNVVENPLAAAPTLGAAVVQALLNTKLHALPHLVRGIRDSSNARGIRNWPTDARGAYVGMMTYYDTNGLPPGNMADLPKLLGRNPTSYEQFARRVAATAGSSRRG</sequence>
<evidence type="ECO:0000259" key="3">
    <source>
        <dbReference type="Pfam" id="PF05368"/>
    </source>
</evidence>
<dbReference type="PANTHER" id="PTHR42748">
    <property type="entry name" value="NITROGEN METABOLITE REPRESSION PROTEIN NMRA FAMILY MEMBER"/>
    <property type="match status" value="1"/>
</dbReference>
<dbReference type="InterPro" id="IPR036291">
    <property type="entry name" value="NAD(P)-bd_dom_sf"/>
</dbReference>